<dbReference type="InterPro" id="IPR020839">
    <property type="entry name" value="SCD"/>
</dbReference>
<proteinExistence type="predicted"/>
<feature type="region of interest" description="Disordered" evidence="1">
    <location>
        <begin position="576"/>
        <end position="640"/>
    </location>
</feature>
<feature type="compositionally biased region" description="Basic residues" evidence="1">
    <location>
        <begin position="128"/>
        <end position="143"/>
    </location>
</feature>
<dbReference type="SUPFAM" id="SSF48371">
    <property type="entry name" value="ARM repeat"/>
    <property type="match status" value="1"/>
</dbReference>
<feature type="compositionally biased region" description="Basic residues" evidence="1">
    <location>
        <begin position="590"/>
        <end position="603"/>
    </location>
</feature>
<dbReference type="InterPro" id="IPR039662">
    <property type="entry name" value="Cohesin_Scc3/SA"/>
</dbReference>
<dbReference type="PROSITE" id="PS51425">
    <property type="entry name" value="SCD"/>
    <property type="match status" value="1"/>
</dbReference>
<gene>
    <name evidence="3" type="primary">IRR1</name>
    <name evidence="3" type="ORF">GGI25_000031</name>
</gene>
<evidence type="ECO:0000313" key="4">
    <source>
        <dbReference type="Proteomes" id="UP001151518"/>
    </source>
</evidence>
<feature type="compositionally biased region" description="Acidic residues" evidence="1">
    <location>
        <begin position="1778"/>
        <end position="1797"/>
    </location>
</feature>
<feature type="compositionally biased region" description="Acidic residues" evidence="1">
    <location>
        <begin position="113"/>
        <end position="122"/>
    </location>
</feature>
<dbReference type="OrthoDB" id="498590at2759"/>
<dbReference type="GO" id="GO:0008278">
    <property type="term" value="C:cohesin complex"/>
    <property type="evidence" value="ECO:0007669"/>
    <property type="project" value="TreeGrafter"/>
</dbReference>
<dbReference type="InterPro" id="IPR016024">
    <property type="entry name" value="ARM-type_fold"/>
</dbReference>
<evidence type="ECO:0000313" key="3">
    <source>
        <dbReference type="EMBL" id="KAJ2681077.1"/>
    </source>
</evidence>
<dbReference type="EMBL" id="JANBTW010000001">
    <property type="protein sequence ID" value="KAJ2681077.1"/>
    <property type="molecule type" value="Genomic_DNA"/>
</dbReference>
<evidence type="ECO:0000259" key="2">
    <source>
        <dbReference type="PROSITE" id="PS51425"/>
    </source>
</evidence>
<dbReference type="GO" id="GO:0000785">
    <property type="term" value="C:chromatin"/>
    <property type="evidence" value="ECO:0007669"/>
    <property type="project" value="TreeGrafter"/>
</dbReference>
<feature type="compositionally biased region" description="Low complexity" evidence="1">
    <location>
        <begin position="611"/>
        <end position="620"/>
    </location>
</feature>
<dbReference type="GO" id="GO:0003682">
    <property type="term" value="F:chromatin binding"/>
    <property type="evidence" value="ECO:0007669"/>
    <property type="project" value="TreeGrafter"/>
</dbReference>
<evidence type="ECO:0000256" key="1">
    <source>
        <dbReference type="SAM" id="MobiDB-lite"/>
    </source>
</evidence>
<accession>A0A9W8GEX0</accession>
<protein>
    <submittedName>
        <fullName evidence="3">Cohesin complex subunit</fullName>
    </submittedName>
</protein>
<feature type="region of interest" description="Disordered" evidence="1">
    <location>
        <begin position="660"/>
        <end position="686"/>
    </location>
</feature>
<name>A0A9W8GEX0_9FUNG</name>
<comment type="caution">
    <text evidence="3">The sequence shown here is derived from an EMBL/GenBank/DDBJ whole genome shotgun (WGS) entry which is preliminary data.</text>
</comment>
<dbReference type="GO" id="GO:0005634">
    <property type="term" value="C:nucleus"/>
    <property type="evidence" value="ECO:0007669"/>
    <property type="project" value="TreeGrafter"/>
</dbReference>
<dbReference type="InterPro" id="IPR013721">
    <property type="entry name" value="STAG"/>
</dbReference>
<feature type="compositionally biased region" description="Low complexity" evidence="1">
    <location>
        <begin position="149"/>
        <end position="162"/>
    </location>
</feature>
<dbReference type="GO" id="GO:0007062">
    <property type="term" value="P:sister chromatid cohesion"/>
    <property type="evidence" value="ECO:0007669"/>
    <property type="project" value="UniProtKB-ARBA"/>
</dbReference>
<dbReference type="Proteomes" id="UP001151518">
    <property type="component" value="Unassembled WGS sequence"/>
</dbReference>
<feature type="compositionally biased region" description="Acidic residues" evidence="1">
    <location>
        <begin position="77"/>
        <end position="106"/>
    </location>
</feature>
<dbReference type="Pfam" id="PF21581">
    <property type="entry name" value="SCD"/>
    <property type="match status" value="1"/>
</dbReference>
<dbReference type="PANTHER" id="PTHR11199">
    <property type="entry name" value="STROMAL ANTIGEN"/>
    <property type="match status" value="1"/>
</dbReference>
<dbReference type="Pfam" id="PF08514">
    <property type="entry name" value="STAG"/>
    <property type="match status" value="1"/>
</dbReference>
<dbReference type="PANTHER" id="PTHR11199:SF0">
    <property type="entry name" value="LD34181P-RELATED"/>
    <property type="match status" value="1"/>
</dbReference>
<feature type="domain" description="SCD" evidence="2">
    <location>
        <begin position="423"/>
        <end position="533"/>
    </location>
</feature>
<feature type="region of interest" description="Disordered" evidence="1">
    <location>
        <begin position="1755"/>
        <end position="1797"/>
    </location>
</feature>
<organism evidence="3 4">
    <name type="scientific">Coemansia spiralis</name>
    <dbReference type="NCBI Taxonomy" id="417178"/>
    <lineage>
        <taxon>Eukaryota</taxon>
        <taxon>Fungi</taxon>
        <taxon>Fungi incertae sedis</taxon>
        <taxon>Zoopagomycota</taxon>
        <taxon>Kickxellomycotina</taxon>
        <taxon>Kickxellomycetes</taxon>
        <taxon>Kickxellales</taxon>
        <taxon>Kickxellaceae</taxon>
        <taxon>Coemansia</taxon>
    </lineage>
</organism>
<reference evidence="3" key="1">
    <citation type="submission" date="2022-07" db="EMBL/GenBank/DDBJ databases">
        <title>Phylogenomic reconstructions and comparative analyses of Kickxellomycotina fungi.</title>
        <authorList>
            <person name="Reynolds N.K."/>
            <person name="Stajich J.E."/>
            <person name="Barry K."/>
            <person name="Grigoriev I.V."/>
            <person name="Crous P."/>
            <person name="Smith M.E."/>
        </authorList>
    </citation>
    <scope>NUCLEOTIDE SEQUENCE</scope>
    <source>
        <strain evidence="3">NRRL 3115</strain>
    </source>
</reference>
<feature type="compositionally biased region" description="Polar residues" evidence="1">
    <location>
        <begin position="675"/>
        <end position="684"/>
    </location>
</feature>
<feature type="region of interest" description="Disordered" evidence="1">
    <location>
        <begin position="1"/>
        <end position="174"/>
    </location>
</feature>
<sequence>MSATPTRRSARVIKAPDRLAPSAPPGVTPRKRSKAAEAAPSATKSGSSAFTLPISARSKRQKTEKVKPNSRKRNAAADDEIEEDEQINTSDVESDAGDTEHEDEVSESTASESADDSETSDFEDARPRTNKTPKKTPQKRGQKQRNQYPRSAAAAPASSASRGKTKTTTSTAGRLLNDESSQLLNAILDDNVALAQVVMDWISSYREGADQAMCELINFFVKLTGCPGSVNEDALYETESIPSVLDELQKQSITALKHGGVDHVVLGVEVDGGDDLLMGRSREHRKFRKSALQFVQKLVVDGQHHLVFEEVNESNNLSAFTEVVLQWLASMAGSSYRPFRHVATLCTLTIQSALVSIRAQISTELQTTHRQLDAEQKRILSSARRNPNKESARAEQLRSRVGTLTEQDELAESAFTVFYNTVFIYRYRDVHAMIRSECLVPLASWCRAYPATYLNTEYLRYLGWSLNDKDPRVREAALSAITGPLLLGKTPQSQGNIGGGVGALAGVDTVSEESYAEGIRPFIVRFLPRLVQIAAGDIDAKVQVAALKLITHLGKHNYLDASTKIGDIRNIKKLSKPEKDAVAKAGNGHSRSKKGKHGTKRNARSREKYSHSLSQQLLEESSSESEHSSDAESEDNNSNIAAESRIADTLSIQVLYDDNNDDNDTFSSRTDRSYSARSSSNRIDNTIPLPCPHHSVMRYLAPLVAHTHASVRSAASELVSWWIKKEWMIAAQVSALGVDESLSGGVLGSADGESETDTFSAVVEDDVEMEGDSAVSIADLLESQPRKRRARKWLLFKSLGAFLWHLSRMSRPIAGTGHSDCSSKGQDNFDMESGAKKQWIMEQAASCVEEMWAAPTSSIGLTVGEDQNLALAGSIISGLVQTSLDAKIDAALGSDQSAILPRSVAAAQALWHKIPELSDLDTLSAYLSWDHTTLHSTATSKDTASSCFALAQGEETALLQAYAVWVLECNKSIADKKRRTRNKKDKSDLEEELQVMSRVWQSTFVPLLVRNIDSPDRLLPLVYLATEAMDLQAIFDADCVNVLQEVSKSITLVLERYGGDVRLARLATGFLERVDNSRLLAPASVIAATSGAQDDDNGNGNSAQHGDSTVPGDLICKAARSASMLLVTAVAAVPDTPHSHQSAYTDVYARIVALRSMIRSKDISAIITVASVGSNRNESNEGVAAVTLDSAEEYADMSVRSPDAPIEQLYLLIEQASKCIGLQTIPEKAALSALDTAYYFLLWRSLKFDKLLKQHPTFPLITSDDTQLSPYWGRVESAAKNLKNDRDRLLDLCLELVDTAALNYSRLRELAFAVLGRVLRLFTGVLTRNSARTSGGVVDATATQRAQGIRQSLFLQSPSLVRSKLISFFEHKLSDWAHTVASLSPQKASKASLDSTTQHNSETTATTVSLYKDAPSSWSIAYSRFCTIAALWAQWIGDQTVPMSCLPKMAAYTGMLGLESLEKLRVEAALRLDEHDGGSGHAKVVPKRKVGFVALSAFDHIVQAAVDNLKPMIILQGTRDAAMSVYMTAMRMSFEQNISAQPSLGLVADAVNVGTLARFVVSALKTAFAQPSAPVTPARGRRGTGDGAAFTLAPAVVGAAWAQQHLKAIEYGFSRVIDVSIFEESNNLLDENDDVIESDAAEVQVANREPASAETWETQAAPWFAALSQTVSGVLRPRHAEILDKHVSQLAAKLGVSSQTSEDRRAEDAESAVAAVLPYQRALDKELSKLDAIKARMAEVRAGDGDTEERGDARLDILSSPPAPPTPAARSHHVSLMDIEEEDGTEAQEAEEMEVDE</sequence>